<name>A0A1X0VFC5_LEUPS</name>
<proteinExistence type="inferred from homology"/>
<keyword evidence="5 7" id="KW-0472">Membrane</keyword>
<comment type="subcellular location">
    <subcellularLocation>
        <location evidence="7">Cell membrane</location>
        <topology evidence="7">Single-pass type II membrane protein</topology>
    </subcellularLocation>
    <text evidence="7">Localizes to the division septum where it forms a ring structure.</text>
</comment>
<evidence type="ECO:0000256" key="2">
    <source>
        <dbReference type="ARBA" id="ARBA00022618"/>
    </source>
</evidence>
<evidence type="ECO:0000313" key="10">
    <source>
        <dbReference type="Proteomes" id="UP000192288"/>
    </source>
</evidence>
<protein>
    <recommendedName>
        <fullName evidence="7 8">Cell division protein FtsL</fullName>
    </recommendedName>
</protein>
<dbReference type="AlphaFoldDB" id="A0A1X0VFC5"/>
<dbReference type="EMBL" id="MPLS01000004">
    <property type="protein sequence ID" value="ORI98391.1"/>
    <property type="molecule type" value="Genomic_DNA"/>
</dbReference>
<evidence type="ECO:0000256" key="5">
    <source>
        <dbReference type="ARBA" id="ARBA00023136"/>
    </source>
</evidence>
<dbReference type="GO" id="GO:0005886">
    <property type="term" value="C:plasma membrane"/>
    <property type="evidence" value="ECO:0007669"/>
    <property type="project" value="UniProtKB-SubCell"/>
</dbReference>
<sequence length="123" mass="13650">MAQNAYEYSSAAAQQAPLTQPRYRQRKAIKYKAAVWTKKERGLVIFVAAVVLSLMVGAVFTSMQITKATNSTTAIETKISNTKQNNDDLQTKIQDVTSKSNLDKVAKKYGMTLSDDSVRNINQ</sequence>
<keyword evidence="3 7" id="KW-0812">Transmembrane</keyword>
<dbReference type="HAMAP" id="MF_00910">
    <property type="entry name" value="FtsL"/>
    <property type="match status" value="1"/>
</dbReference>
<organism evidence="9 10">
    <name type="scientific">Leuconostoc pseudomesenteroides</name>
    <dbReference type="NCBI Taxonomy" id="33968"/>
    <lineage>
        <taxon>Bacteria</taxon>
        <taxon>Bacillati</taxon>
        <taxon>Bacillota</taxon>
        <taxon>Bacilli</taxon>
        <taxon>Lactobacillales</taxon>
        <taxon>Lactobacillaceae</taxon>
        <taxon>Leuconostoc</taxon>
    </lineage>
</organism>
<dbReference type="Pfam" id="PF04977">
    <property type="entry name" value="DivIC"/>
    <property type="match status" value="1"/>
</dbReference>
<dbReference type="Proteomes" id="UP000192288">
    <property type="component" value="Unassembled WGS sequence"/>
</dbReference>
<reference evidence="9 10" key="1">
    <citation type="journal article" date="2017" name="Front. Microbiol.">
        <title>Genomic Characterization of Dairy Associated Leuconostoc Species and Diversity of Leuconostocs in Undefined Mixed Mesophilic Starter Cultures.</title>
        <authorList>
            <person name="Frantzen C.A."/>
            <person name="Kot W."/>
            <person name="Pedersen T.B."/>
            <person name="Ardo Y.M."/>
            <person name="Broadbent J.R."/>
            <person name="Neve H."/>
            <person name="Hansen L.H."/>
            <person name="Dal Bello F."/>
            <person name="Ostlie H.M."/>
            <person name="Kleppen H.P."/>
            <person name="Vogensen F.K."/>
            <person name="Holo H."/>
        </authorList>
    </citation>
    <scope>NUCLEOTIDE SEQUENCE [LARGE SCALE GENOMIC DNA]</scope>
    <source>
        <strain evidence="9 10">LMGCF08</strain>
    </source>
</reference>
<comment type="function">
    <text evidence="7">Essential cell division protein.</text>
</comment>
<dbReference type="InterPro" id="IPR007060">
    <property type="entry name" value="FtsL/DivIC"/>
</dbReference>
<comment type="caution">
    <text evidence="9">The sequence shown here is derived from an EMBL/GenBank/DDBJ whole genome shotgun (WGS) entry which is preliminary data.</text>
</comment>
<keyword evidence="2 7" id="KW-0132">Cell division</keyword>
<gene>
    <name evidence="7" type="primary">ftsL</name>
    <name evidence="9" type="ORF">BMR96_01825</name>
</gene>
<dbReference type="GO" id="GO:0032153">
    <property type="term" value="C:cell division site"/>
    <property type="evidence" value="ECO:0007669"/>
    <property type="project" value="UniProtKB-UniRule"/>
</dbReference>
<evidence type="ECO:0000256" key="7">
    <source>
        <dbReference type="HAMAP-Rule" id="MF_00910"/>
    </source>
</evidence>
<keyword evidence="6 7" id="KW-0131">Cell cycle</keyword>
<keyword evidence="1 7" id="KW-1003">Cell membrane</keyword>
<evidence type="ECO:0000256" key="4">
    <source>
        <dbReference type="ARBA" id="ARBA00022989"/>
    </source>
</evidence>
<dbReference type="RefSeq" id="WP_004914775.1">
    <property type="nucleotide sequence ID" value="NZ_MPLS01000004.1"/>
</dbReference>
<accession>A0A1X0VFC5</accession>
<dbReference type="NCBIfam" id="TIGR02209">
    <property type="entry name" value="ftsL_broad"/>
    <property type="match status" value="1"/>
</dbReference>
<feature type="transmembrane region" description="Helical" evidence="7">
    <location>
        <begin position="42"/>
        <end position="63"/>
    </location>
</feature>
<dbReference type="eggNOG" id="COG4839">
    <property type="taxonomic scope" value="Bacteria"/>
</dbReference>
<comment type="similarity">
    <text evidence="7">Belongs to the FtsL family.</text>
</comment>
<evidence type="ECO:0000256" key="1">
    <source>
        <dbReference type="ARBA" id="ARBA00022475"/>
    </source>
</evidence>
<keyword evidence="4 7" id="KW-1133">Transmembrane helix</keyword>
<dbReference type="InterPro" id="IPR011922">
    <property type="entry name" value="Cell_div_FtsL"/>
</dbReference>
<evidence type="ECO:0000256" key="3">
    <source>
        <dbReference type="ARBA" id="ARBA00022692"/>
    </source>
</evidence>
<evidence type="ECO:0000313" key="9">
    <source>
        <dbReference type="EMBL" id="ORI98391.1"/>
    </source>
</evidence>
<dbReference type="GO" id="GO:0043093">
    <property type="term" value="P:FtsZ-dependent cytokinesis"/>
    <property type="evidence" value="ECO:0007669"/>
    <property type="project" value="UniProtKB-UniRule"/>
</dbReference>
<evidence type="ECO:0000256" key="8">
    <source>
        <dbReference type="NCBIfam" id="TIGR02209"/>
    </source>
</evidence>
<dbReference type="STRING" id="33968.BMS77_01515"/>
<evidence type="ECO:0000256" key="6">
    <source>
        <dbReference type="ARBA" id="ARBA00023306"/>
    </source>
</evidence>